<protein>
    <submittedName>
        <fullName evidence="2">Uncharacterized protein</fullName>
    </submittedName>
</protein>
<dbReference type="EMBL" id="KV441419">
    <property type="protein sequence ID" value="OAF54555.1"/>
    <property type="molecule type" value="Genomic_DNA"/>
</dbReference>
<gene>
    <name evidence="2" type="ORF">VC83_09201</name>
</gene>
<proteinExistence type="predicted"/>
<feature type="region of interest" description="Disordered" evidence="1">
    <location>
        <begin position="38"/>
        <end position="75"/>
    </location>
</feature>
<dbReference type="AlphaFoldDB" id="A0A176ZX39"/>
<dbReference type="RefSeq" id="XP_024319859.1">
    <property type="nucleotide sequence ID" value="XM_024472646.1"/>
</dbReference>
<dbReference type="Proteomes" id="UP000077154">
    <property type="component" value="Unassembled WGS sequence"/>
</dbReference>
<dbReference type="GeneID" id="36292238"/>
<evidence type="ECO:0000256" key="1">
    <source>
        <dbReference type="SAM" id="MobiDB-lite"/>
    </source>
</evidence>
<sequence>MRGFLDIGQSSGIVARGYAHVMGGSASKSLPAAVLPTSKTTTTGVQHGSSSQIDTGLSSYGELPPPPTYATTRDLDNLDNLSDRKEGALDECTRAPTFEPVVVVRLTTIVRPHGLNGRMLSLSWRWKMAVMDVAPS</sequence>
<evidence type="ECO:0000313" key="2">
    <source>
        <dbReference type="EMBL" id="OAF54555.1"/>
    </source>
</evidence>
<organism evidence="2">
    <name type="scientific">Pseudogymnoascus destructans</name>
    <dbReference type="NCBI Taxonomy" id="655981"/>
    <lineage>
        <taxon>Eukaryota</taxon>
        <taxon>Fungi</taxon>
        <taxon>Dikarya</taxon>
        <taxon>Ascomycota</taxon>
        <taxon>Pezizomycotina</taxon>
        <taxon>Leotiomycetes</taxon>
        <taxon>Thelebolales</taxon>
        <taxon>Thelebolaceae</taxon>
        <taxon>Pseudogymnoascus</taxon>
    </lineage>
</organism>
<feature type="compositionally biased region" description="Polar residues" evidence="1">
    <location>
        <begin position="38"/>
        <end position="58"/>
    </location>
</feature>
<accession>A0A176ZX39</accession>
<reference evidence="2" key="1">
    <citation type="submission" date="2016-03" db="EMBL/GenBank/DDBJ databases">
        <title>Updated assembly of Pseudogymnoascus destructans, the fungus causing white-nose syndrome of bats.</title>
        <authorList>
            <person name="Palmer J.M."/>
            <person name="Drees K.P."/>
            <person name="Foster J.T."/>
            <person name="Lindner D.L."/>
        </authorList>
    </citation>
    <scope>NUCLEOTIDE SEQUENCE [LARGE SCALE GENOMIC DNA]</scope>
    <source>
        <strain evidence="2">20631-21</strain>
    </source>
</reference>
<name>A0A176ZX39_9PEZI</name>